<dbReference type="RefSeq" id="WP_144538366.1">
    <property type="nucleotide sequence ID" value="NZ_JACSQO010000005.1"/>
</dbReference>
<protein>
    <submittedName>
        <fullName evidence="1">AAA family ATPase</fullName>
    </submittedName>
</protein>
<name>A0ABR8RA61_9BACI</name>
<dbReference type="InterPro" id="IPR052922">
    <property type="entry name" value="Cytidylate_Kinase-2"/>
</dbReference>
<dbReference type="Gene3D" id="3.40.50.300">
    <property type="entry name" value="P-loop containing nucleotide triphosphate hydrolases"/>
    <property type="match status" value="1"/>
</dbReference>
<dbReference type="Pfam" id="PF13238">
    <property type="entry name" value="AAA_18"/>
    <property type="match status" value="1"/>
</dbReference>
<keyword evidence="2" id="KW-1185">Reference proteome</keyword>
<accession>A0ABR8RA61</accession>
<dbReference type="PRINTS" id="PR01100">
    <property type="entry name" value="SHIKIMTKNASE"/>
</dbReference>
<organism evidence="1 2">
    <name type="scientific">Psychrobacillus faecigallinarum</name>
    <dbReference type="NCBI Taxonomy" id="2762235"/>
    <lineage>
        <taxon>Bacteria</taxon>
        <taxon>Bacillati</taxon>
        <taxon>Bacillota</taxon>
        <taxon>Bacilli</taxon>
        <taxon>Bacillales</taxon>
        <taxon>Bacillaceae</taxon>
        <taxon>Psychrobacillus</taxon>
    </lineage>
</organism>
<sequence>MKIYIVGSVGSGKTTLARQLAQHYRIPHFETDNFVWTRNHQGQGDIRNSVEKRDELLKEAVNLDQWIIEGVHIDWTDPGLEASDYIIFLDIPVSIRYFRITKRYARQVLRLEEANYQPTFSIFLKMFQWTSYFEKQMKPEFLKKFSKYEMKVVLLTKNDLSVVQKNI</sequence>
<reference evidence="1 2" key="1">
    <citation type="submission" date="2020-08" db="EMBL/GenBank/DDBJ databases">
        <title>A Genomic Blueprint of the Chicken Gut Microbiome.</title>
        <authorList>
            <person name="Gilroy R."/>
            <person name="Ravi A."/>
            <person name="Getino M."/>
            <person name="Pursley I."/>
            <person name="Horton D.L."/>
            <person name="Alikhan N.-F."/>
            <person name="Baker D."/>
            <person name="Gharbi K."/>
            <person name="Hall N."/>
            <person name="Watson M."/>
            <person name="Adriaenssens E.M."/>
            <person name="Foster-Nyarko E."/>
            <person name="Jarju S."/>
            <person name="Secka A."/>
            <person name="Antonio M."/>
            <person name="Oren A."/>
            <person name="Chaudhuri R."/>
            <person name="La Ragione R.M."/>
            <person name="Hildebrand F."/>
            <person name="Pallen M.J."/>
        </authorList>
    </citation>
    <scope>NUCLEOTIDE SEQUENCE [LARGE SCALE GENOMIC DNA]</scope>
    <source>
        <strain evidence="1 2">Sa2BUA9</strain>
    </source>
</reference>
<dbReference type="SUPFAM" id="SSF52540">
    <property type="entry name" value="P-loop containing nucleoside triphosphate hydrolases"/>
    <property type="match status" value="1"/>
</dbReference>
<dbReference type="InterPro" id="IPR027417">
    <property type="entry name" value="P-loop_NTPase"/>
</dbReference>
<evidence type="ECO:0000313" key="1">
    <source>
        <dbReference type="EMBL" id="MBD7944687.1"/>
    </source>
</evidence>
<dbReference type="EMBL" id="JACSQO010000005">
    <property type="protein sequence ID" value="MBD7944687.1"/>
    <property type="molecule type" value="Genomic_DNA"/>
</dbReference>
<dbReference type="PANTHER" id="PTHR37816">
    <property type="entry name" value="YALI0E33011P"/>
    <property type="match status" value="1"/>
</dbReference>
<gene>
    <name evidence="1" type="ORF">H9650_11225</name>
</gene>
<dbReference type="Proteomes" id="UP000640786">
    <property type="component" value="Unassembled WGS sequence"/>
</dbReference>
<evidence type="ECO:0000313" key="2">
    <source>
        <dbReference type="Proteomes" id="UP000640786"/>
    </source>
</evidence>
<comment type="caution">
    <text evidence="1">The sequence shown here is derived from an EMBL/GenBank/DDBJ whole genome shotgun (WGS) entry which is preliminary data.</text>
</comment>
<proteinExistence type="predicted"/>
<dbReference type="PANTHER" id="PTHR37816:SF2">
    <property type="entry name" value="DNA TOPOLOGY MODULATION PROTEIN FLAR-RELATED PROTEIN"/>
    <property type="match status" value="1"/>
</dbReference>